<evidence type="ECO:0000259" key="6">
    <source>
        <dbReference type="Pfam" id="PF02826"/>
    </source>
</evidence>
<accession>A0A6C7E550</accession>
<keyword evidence="8" id="KW-1185">Reference proteome</keyword>
<dbReference type="RefSeq" id="WP_015439707.1">
    <property type="nucleotide sequence ID" value="NC_020520.1"/>
</dbReference>
<gene>
    <name evidence="7" type="ORF">YM304_01450</name>
</gene>
<dbReference type="SUPFAM" id="SSF51735">
    <property type="entry name" value="NAD(P)-binding Rossmann-fold domains"/>
    <property type="match status" value="1"/>
</dbReference>
<dbReference type="PANTHER" id="PTHR43333:SF1">
    <property type="entry name" value="D-ISOMER SPECIFIC 2-HYDROXYACID DEHYDROGENASE NAD-BINDING DOMAIN-CONTAINING PROTEIN"/>
    <property type="match status" value="1"/>
</dbReference>
<dbReference type="Pfam" id="PF00389">
    <property type="entry name" value="2-Hacid_dh"/>
    <property type="match status" value="1"/>
</dbReference>
<evidence type="ECO:0000313" key="7">
    <source>
        <dbReference type="EMBL" id="BAN00459.1"/>
    </source>
</evidence>
<dbReference type="CDD" id="cd05300">
    <property type="entry name" value="2-Hacid_dh_1"/>
    <property type="match status" value="1"/>
</dbReference>
<feature type="domain" description="D-isomer specific 2-hydroxyacid dehydrogenase catalytic" evidence="5">
    <location>
        <begin position="68"/>
        <end position="316"/>
    </location>
</feature>
<keyword evidence="2 4" id="KW-0560">Oxidoreductase</keyword>
<dbReference type="KEGG" id="aym:YM304_01450"/>
<dbReference type="EMBL" id="AP012057">
    <property type="protein sequence ID" value="BAN00459.1"/>
    <property type="molecule type" value="Genomic_DNA"/>
</dbReference>
<dbReference type="Proteomes" id="UP000011863">
    <property type="component" value="Chromosome"/>
</dbReference>
<dbReference type="InterPro" id="IPR036291">
    <property type="entry name" value="NAD(P)-bd_dom_sf"/>
</dbReference>
<proteinExistence type="inferred from homology"/>
<dbReference type="PANTHER" id="PTHR43333">
    <property type="entry name" value="2-HACID_DH_C DOMAIN-CONTAINING PROTEIN"/>
    <property type="match status" value="1"/>
</dbReference>
<evidence type="ECO:0000313" key="8">
    <source>
        <dbReference type="Proteomes" id="UP000011863"/>
    </source>
</evidence>
<evidence type="ECO:0000256" key="3">
    <source>
        <dbReference type="ARBA" id="ARBA00023027"/>
    </source>
</evidence>
<sequence length="320" mass="34589">MVDALFCTDRFVAEHGDRLRDMAPEVDLVPLDGDQPVSSTDLERITIAFFSHDAWPERAANFFGAATRAPNLKWLHTMSAGVDSPVFASFLERGVVLTNSSGTSAAPIARTAMMYLLGLTRGLPELIRAQDRHEWAWAKWRELEDRSVAVVGWGPIGQEVARLSEAFGMSPTIVRRAAHGDEPYPVRRLDELVDVARDHDAMVVALPLTDETAGIVSADVIDELGPEGLFVNVGRGELVDQPALVAALVDGRLGGAGLDVTTPEPLPSDDPLWDAPNLILTPHNSGSTDKTGRRSDELFLDNLARWVAGDGLANVVAASR</sequence>
<dbReference type="GO" id="GO:0016616">
    <property type="term" value="F:oxidoreductase activity, acting on the CH-OH group of donors, NAD or NADP as acceptor"/>
    <property type="evidence" value="ECO:0007669"/>
    <property type="project" value="InterPro"/>
</dbReference>
<protein>
    <submittedName>
        <fullName evidence="7">Putative oxidoreductase</fullName>
    </submittedName>
</protein>
<comment type="similarity">
    <text evidence="1 4">Belongs to the D-isomer specific 2-hydroxyacid dehydrogenase family.</text>
</comment>
<evidence type="ECO:0000256" key="2">
    <source>
        <dbReference type="ARBA" id="ARBA00023002"/>
    </source>
</evidence>
<name>A0A6C7E550_ILUCY</name>
<keyword evidence="3" id="KW-0520">NAD</keyword>
<dbReference type="InterPro" id="IPR006140">
    <property type="entry name" value="D-isomer_DH_NAD-bd"/>
</dbReference>
<evidence type="ECO:0000259" key="5">
    <source>
        <dbReference type="Pfam" id="PF00389"/>
    </source>
</evidence>
<organism evidence="7 8">
    <name type="scientific">Ilumatobacter coccineus (strain NBRC 103263 / KCTC 29153 / YM16-304)</name>
    <dbReference type="NCBI Taxonomy" id="1313172"/>
    <lineage>
        <taxon>Bacteria</taxon>
        <taxon>Bacillati</taxon>
        <taxon>Actinomycetota</taxon>
        <taxon>Acidimicrobiia</taxon>
        <taxon>Acidimicrobiales</taxon>
        <taxon>Ilumatobacteraceae</taxon>
        <taxon>Ilumatobacter</taxon>
    </lineage>
</organism>
<feature type="domain" description="D-isomer specific 2-hydroxyacid dehydrogenase NAD-binding" evidence="6">
    <location>
        <begin position="113"/>
        <end position="284"/>
    </location>
</feature>
<dbReference type="SUPFAM" id="SSF52283">
    <property type="entry name" value="Formate/glycerate dehydrogenase catalytic domain-like"/>
    <property type="match status" value="1"/>
</dbReference>
<dbReference type="AlphaFoldDB" id="A0A6C7E550"/>
<dbReference type="GO" id="GO:0051287">
    <property type="term" value="F:NAD binding"/>
    <property type="evidence" value="ECO:0007669"/>
    <property type="project" value="InterPro"/>
</dbReference>
<dbReference type="Gene3D" id="3.40.50.720">
    <property type="entry name" value="NAD(P)-binding Rossmann-like Domain"/>
    <property type="match status" value="2"/>
</dbReference>
<reference evidence="7 8" key="1">
    <citation type="journal article" date="2013" name="Int. J. Syst. Evol. Microbiol.">
        <title>Ilumatobacter nonamiense sp. nov. and Ilumatobacter coccineum sp. nov., isolated from seashore sand.</title>
        <authorList>
            <person name="Matsumoto A."/>
            <person name="Kasai H."/>
            <person name="Matsuo Y."/>
            <person name="Shizuri Y."/>
            <person name="Ichikawa N."/>
            <person name="Fujita N."/>
            <person name="Omura S."/>
            <person name="Takahashi Y."/>
        </authorList>
    </citation>
    <scope>NUCLEOTIDE SEQUENCE [LARGE SCALE GENOMIC DNA]</scope>
    <source>
        <strain evidence="8">NBRC 103263 / KCTC 29153 / YM16-304</strain>
    </source>
</reference>
<dbReference type="Pfam" id="PF02826">
    <property type="entry name" value="2-Hacid_dh_C"/>
    <property type="match status" value="1"/>
</dbReference>
<dbReference type="InterPro" id="IPR006139">
    <property type="entry name" value="D-isomer_2_OHA_DH_cat_dom"/>
</dbReference>
<evidence type="ECO:0000256" key="1">
    <source>
        <dbReference type="ARBA" id="ARBA00005854"/>
    </source>
</evidence>
<evidence type="ECO:0000256" key="4">
    <source>
        <dbReference type="RuleBase" id="RU003719"/>
    </source>
</evidence>
<dbReference type="OrthoDB" id="4324715at2"/>